<dbReference type="PANTHER" id="PTHR44688">
    <property type="entry name" value="DNA-BINDING TRANSCRIPTIONAL ACTIVATOR DEVR_DOSR"/>
    <property type="match status" value="1"/>
</dbReference>
<name>A0ABR6LAT7_9ACTN</name>
<dbReference type="InterPro" id="IPR000792">
    <property type="entry name" value="Tscrpt_reg_LuxR_C"/>
</dbReference>
<dbReference type="SUPFAM" id="SSF46894">
    <property type="entry name" value="C-terminal effector domain of the bipartite response regulators"/>
    <property type="match status" value="1"/>
</dbReference>
<dbReference type="EMBL" id="JACHNG010000001">
    <property type="protein sequence ID" value="MBB4779452.1"/>
    <property type="molecule type" value="Genomic_DNA"/>
</dbReference>
<reference evidence="5 6" key="1">
    <citation type="submission" date="2020-08" db="EMBL/GenBank/DDBJ databases">
        <title>Sequencing the genomes of 1000 actinobacteria strains.</title>
        <authorList>
            <person name="Klenk H.-P."/>
        </authorList>
    </citation>
    <scope>NUCLEOTIDE SEQUENCE [LARGE SCALE GENOMIC DNA]</scope>
    <source>
        <strain evidence="5 6">DSM 41530</strain>
    </source>
</reference>
<organism evidence="5 6">
    <name type="scientific">Streptomyces rapamycinicus</name>
    <dbReference type="NCBI Taxonomy" id="1226757"/>
    <lineage>
        <taxon>Bacteria</taxon>
        <taxon>Bacillati</taxon>
        <taxon>Actinomycetota</taxon>
        <taxon>Actinomycetes</taxon>
        <taxon>Kitasatosporales</taxon>
        <taxon>Streptomycetaceae</taxon>
        <taxon>Streptomyces</taxon>
        <taxon>Streptomyces violaceusniger group</taxon>
    </lineage>
</organism>
<evidence type="ECO:0000256" key="3">
    <source>
        <dbReference type="ARBA" id="ARBA00023163"/>
    </source>
</evidence>
<dbReference type="RefSeq" id="WP_202979665.1">
    <property type="nucleotide sequence ID" value="NZ_CP157809.1"/>
</dbReference>
<proteinExistence type="predicted"/>
<sequence>MADLNPRELEVLRLVARGKRNKAIGDAIGITESTVKFHVASVLRKLEVASRGEAAALALSVGIGARGGIGGHRLREDGHVGP</sequence>
<dbReference type="GO" id="GO:0003677">
    <property type="term" value="F:DNA binding"/>
    <property type="evidence" value="ECO:0007669"/>
    <property type="project" value="UniProtKB-KW"/>
</dbReference>
<dbReference type="PROSITE" id="PS50043">
    <property type="entry name" value="HTH_LUXR_2"/>
    <property type="match status" value="1"/>
</dbReference>
<dbReference type="Gene3D" id="1.10.10.10">
    <property type="entry name" value="Winged helix-like DNA-binding domain superfamily/Winged helix DNA-binding domain"/>
    <property type="match status" value="1"/>
</dbReference>
<evidence type="ECO:0000313" key="6">
    <source>
        <dbReference type="Proteomes" id="UP000530530"/>
    </source>
</evidence>
<evidence type="ECO:0000313" key="5">
    <source>
        <dbReference type="EMBL" id="MBB4779452.1"/>
    </source>
</evidence>
<keyword evidence="1" id="KW-0805">Transcription regulation</keyword>
<comment type="caution">
    <text evidence="5">The sequence shown here is derived from an EMBL/GenBank/DDBJ whole genome shotgun (WGS) entry which is preliminary data.</text>
</comment>
<dbReference type="InterPro" id="IPR016032">
    <property type="entry name" value="Sig_transdc_resp-reg_C-effctor"/>
</dbReference>
<dbReference type="PANTHER" id="PTHR44688:SF16">
    <property type="entry name" value="DNA-BINDING TRANSCRIPTIONAL ACTIVATOR DEVR_DOSR"/>
    <property type="match status" value="1"/>
</dbReference>
<dbReference type="SMART" id="SM00421">
    <property type="entry name" value="HTH_LUXR"/>
    <property type="match status" value="1"/>
</dbReference>
<dbReference type="CDD" id="cd06170">
    <property type="entry name" value="LuxR_C_like"/>
    <property type="match status" value="1"/>
</dbReference>
<dbReference type="InterPro" id="IPR036388">
    <property type="entry name" value="WH-like_DNA-bd_sf"/>
</dbReference>
<evidence type="ECO:0000259" key="4">
    <source>
        <dbReference type="PROSITE" id="PS50043"/>
    </source>
</evidence>
<feature type="domain" description="HTH luxR-type" evidence="4">
    <location>
        <begin position="1"/>
        <end position="62"/>
    </location>
</feature>
<keyword evidence="3" id="KW-0804">Transcription</keyword>
<protein>
    <submittedName>
        <fullName evidence="5">DNA-binding NarL/FixJ family response regulator</fullName>
    </submittedName>
</protein>
<dbReference type="PROSITE" id="PS00622">
    <property type="entry name" value="HTH_LUXR_1"/>
    <property type="match status" value="1"/>
</dbReference>
<dbReference type="Proteomes" id="UP000530530">
    <property type="component" value="Unassembled WGS sequence"/>
</dbReference>
<accession>A0ABR6LAT7</accession>
<dbReference type="PRINTS" id="PR00038">
    <property type="entry name" value="HTHLUXR"/>
</dbReference>
<evidence type="ECO:0000256" key="1">
    <source>
        <dbReference type="ARBA" id="ARBA00023015"/>
    </source>
</evidence>
<keyword evidence="6" id="KW-1185">Reference proteome</keyword>
<gene>
    <name evidence="5" type="ORF">BJY27_000413</name>
</gene>
<evidence type="ECO:0000256" key="2">
    <source>
        <dbReference type="ARBA" id="ARBA00023125"/>
    </source>
</evidence>
<keyword evidence="2 5" id="KW-0238">DNA-binding</keyword>
<dbReference type="Pfam" id="PF00196">
    <property type="entry name" value="GerE"/>
    <property type="match status" value="1"/>
</dbReference>